<name>A0A7J8QAF4_GOSRA</name>
<evidence type="ECO:0008006" key="3">
    <source>
        <dbReference type="Google" id="ProtNLM"/>
    </source>
</evidence>
<proteinExistence type="predicted"/>
<dbReference type="EMBL" id="JABEZZ010000010">
    <property type="protein sequence ID" value="MBA0598549.1"/>
    <property type="molecule type" value="Genomic_DNA"/>
</dbReference>
<gene>
    <name evidence="1" type="ORF">Gorai_008306</name>
</gene>
<comment type="caution">
    <text evidence="1">The sequence shown here is derived from an EMBL/GenBank/DDBJ whole genome shotgun (WGS) entry which is preliminary data.</text>
</comment>
<protein>
    <recommendedName>
        <fullName evidence="3">DUF4283 domain-containing protein</fullName>
    </recommendedName>
</protein>
<dbReference type="Proteomes" id="UP000593578">
    <property type="component" value="Unassembled WGS sequence"/>
</dbReference>
<sequence length="272" mass="30740">MEDAGGKKLPFKDTLSANPKQVGEVESWNEDLEIEVRDEDGAINYCPLTWKSIGFRALACRIQALRKLEGNLQIVNLDNEYYLSISFSMKDLHLSHIVVWVTLPGLPYMYYNKDLFRAIAGAIGQAVKIDYNTIVGRRRKFVTLAVVVQSHQRKAVIGNGEAKAHREIRKDKATTRILRFKILEGYDDEVDIKEVEHSNKDYSKNIGGILEQVPSNAKFKGAIIRELWDILSEWGKKLSQRLDIELDGKTMGVVNPIPKSANIANIDKGDNI</sequence>
<reference evidence="1 2" key="1">
    <citation type="journal article" date="2019" name="Genome Biol. Evol.">
        <title>Insights into the evolution of the New World diploid cottons (Gossypium, subgenus Houzingenia) based on genome sequencing.</title>
        <authorList>
            <person name="Grover C.E."/>
            <person name="Arick M.A. 2nd"/>
            <person name="Thrash A."/>
            <person name="Conover J.L."/>
            <person name="Sanders W.S."/>
            <person name="Peterson D.G."/>
            <person name="Frelichowski J.E."/>
            <person name="Scheffler J.A."/>
            <person name="Scheffler B.E."/>
            <person name="Wendel J.F."/>
        </authorList>
    </citation>
    <scope>NUCLEOTIDE SEQUENCE [LARGE SCALE GENOMIC DNA]</scope>
    <source>
        <strain evidence="1">8</strain>
        <tissue evidence="1">Leaf</tissue>
    </source>
</reference>
<evidence type="ECO:0000313" key="2">
    <source>
        <dbReference type="Proteomes" id="UP000593578"/>
    </source>
</evidence>
<dbReference type="AlphaFoldDB" id="A0A7J8QAF4"/>
<organism evidence="1 2">
    <name type="scientific">Gossypium raimondii</name>
    <name type="common">Peruvian cotton</name>
    <name type="synonym">Gossypium klotzschianum subsp. raimondii</name>
    <dbReference type="NCBI Taxonomy" id="29730"/>
    <lineage>
        <taxon>Eukaryota</taxon>
        <taxon>Viridiplantae</taxon>
        <taxon>Streptophyta</taxon>
        <taxon>Embryophyta</taxon>
        <taxon>Tracheophyta</taxon>
        <taxon>Spermatophyta</taxon>
        <taxon>Magnoliopsida</taxon>
        <taxon>eudicotyledons</taxon>
        <taxon>Gunneridae</taxon>
        <taxon>Pentapetalae</taxon>
        <taxon>rosids</taxon>
        <taxon>malvids</taxon>
        <taxon>Malvales</taxon>
        <taxon>Malvaceae</taxon>
        <taxon>Malvoideae</taxon>
        <taxon>Gossypium</taxon>
    </lineage>
</organism>
<evidence type="ECO:0000313" key="1">
    <source>
        <dbReference type="EMBL" id="MBA0598549.1"/>
    </source>
</evidence>
<accession>A0A7J8QAF4</accession>